<dbReference type="OrthoDB" id="3577648at2"/>
<name>A0A1N7IP50_9CORY</name>
<dbReference type="STRING" id="1161099.SAMN05444817_101173"/>
<dbReference type="EMBL" id="FTOF01000001">
    <property type="protein sequence ID" value="SIS38873.1"/>
    <property type="molecule type" value="Genomic_DNA"/>
</dbReference>
<keyword evidence="2" id="KW-1185">Reference proteome</keyword>
<dbReference type="Proteomes" id="UP000186292">
    <property type="component" value="Unassembled WGS sequence"/>
</dbReference>
<gene>
    <name evidence="1" type="ORF">SAMN05444817_101173</name>
</gene>
<reference evidence="2" key="1">
    <citation type="submission" date="2017-01" db="EMBL/GenBank/DDBJ databases">
        <authorList>
            <person name="Varghese N."/>
            <person name="Submissions S."/>
        </authorList>
    </citation>
    <scope>NUCLEOTIDE SEQUENCE [LARGE SCALE GENOMIC DNA]</scope>
    <source>
        <strain evidence="2">DSM 44531</strain>
    </source>
</reference>
<organism evidence="1 2">
    <name type="scientific">Corynebacterium appendicis CIP 107643</name>
    <dbReference type="NCBI Taxonomy" id="1161099"/>
    <lineage>
        <taxon>Bacteria</taxon>
        <taxon>Bacillati</taxon>
        <taxon>Actinomycetota</taxon>
        <taxon>Actinomycetes</taxon>
        <taxon>Mycobacteriales</taxon>
        <taxon>Corynebacteriaceae</taxon>
        <taxon>Corynebacterium</taxon>
    </lineage>
</organism>
<evidence type="ECO:0000313" key="1">
    <source>
        <dbReference type="EMBL" id="SIS38873.1"/>
    </source>
</evidence>
<proteinExistence type="predicted"/>
<dbReference type="AlphaFoldDB" id="A0A1N7IP50"/>
<evidence type="ECO:0008006" key="3">
    <source>
        <dbReference type="Google" id="ProtNLM"/>
    </source>
</evidence>
<evidence type="ECO:0000313" key="2">
    <source>
        <dbReference type="Proteomes" id="UP000186292"/>
    </source>
</evidence>
<protein>
    <recommendedName>
        <fullName evidence="3">Toxin</fullName>
    </recommendedName>
</protein>
<sequence length="80" mass="8947">MRCAKSATKHGITTSDGIQAASNPVWIEPLDDETTQWRELRLGFDTHARLLESVVVVAADGDELLIHSMKARPQYSRLLE</sequence>
<accession>A0A1N7IP50</accession>